<sequence>MGLAVRTATCSCGRVRCVGLGTPILSTVCYCSDCQAGGYQIEALAGACRVLDPDGGSPYLTYRDDRFACVEGADLLVGYKLKPDAPTQRFVASCCNTGLFLKFAPGHWTSSYRSRFDGPLPPIEMRTKVARRQSDLPIPQDAPAYRSFPLKLFRRLFAARIAMLFSSASVGR</sequence>
<keyword evidence="2" id="KW-1185">Reference proteome</keyword>
<name>A0ABU8RWT1_9SPHN</name>
<dbReference type="RefSeq" id="WP_339587467.1">
    <property type="nucleotide sequence ID" value="NZ_JBBHJZ010000002.1"/>
</dbReference>
<gene>
    <name evidence="1" type="ORF">WG901_12860</name>
</gene>
<accession>A0ABU8RWT1</accession>
<evidence type="ECO:0000313" key="2">
    <source>
        <dbReference type="Proteomes" id="UP001361239"/>
    </source>
</evidence>
<dbReference type="SUPFAM" id="SSF51316">
    <property type="entry name" value="Mss4-like"/>
    <property type="match status" value="1"/>
</dbReference>
<protein>
    <submittedName>
        <fullName evidence="1">DUF6151 family protein</fullName>
    </submittedName>
</protein>
<dbReference type="InterPro" id="IPR046149">
    <property type="entry name" value="DUF6151"/>
</dbReference>
<dbReference type="Proteomes" id="UP001361239">
    <property type="component" value="Unassembled WGS sequence"/>
</dbReference>
<organism evidence="1 2">
    <name type="scientific">Novosphingobium anseongense</name>
    <dbReference type="NCBI Taxonomy" id="3133436"/>
    <lineage>
        <taxon>Bacteria</taxon>
        <taxon>Pseudomonadati</taxon>
        <taxon>Pseudomonadota</taxon>
        <taxon>Alphaproteobacteria</taxon>
        <taxon>Sphingomonadales</taxon>
        <taxon>Sphingomonadaceae</taxon>
        <taxon>Novosphingobium</taxon>
    </lineage>
</organism>
<reference evidence="1 2" key="1">
    <citation type="submission" date="2024-03" db="EMBL/GenBank/DDBJ databases">
        <authorList>
            <person name="Jo J.-H."/>
        </authorList>
    </citation>
    <scope>NUCLEOTIDE SEQUENCE [LARGE SCALE GENOMIC DNA]</scope>
    <source>
        <strain evidence="1 2">PS1R-30</strain>
    </source>
</reference>
<dbReference type="InterPro" id="IPR011057">
    <property type="entry name" value="Mss4-like_sf"/>
</dbReference>
<dbReference type="Gene3D" id="3.90.1590.10">
    <property type="entry name" value="glutathione-dependent formaldehyde- activating enzyme (gfa)"/>
    <property type="match status" value="1"/>
</dbReference>
<dbReference type="EMBL" id="JBBHJZ010000002">
    <property type="protein sequence ID" value="MEJ5977533.1"/>
    <property type="molecule type" value="Genomic_DNA"/>
</dbReference>
<evidence type="ECO:0000313" key="1">
    <source>
        <dbReference type="EMBL" id="MEJ5977533.1"/>
    </source>
</evidence>
<comment type="caution">
    <text evidence="1">The sequence shown here is derived from an EMBL/GenBank/DDBJ whole genome shotgun (WGS) entry which is preliminary data.</text>
</comment>
<proteinExistence type="predicted"/>
<dbReference type="Pfam" id="PF19648">
    <property type="entry name" value="DUF6151"/>
    <property type="match status" value="1"/>
</dbReference>